<evidence type="ECO:0000256" key="2">
    <source>
        <dbReference type="ARBA" id="ARBA00022475"/>
    </source>
</evidence>
<sequence length="203" mass="22566">MIIAALRQIKTSLIFLLLFSVLTGLIYPAVVTLIAQILFPFQANGSLLQVNHKPIGSLLIGQYFDTPEYFWGRPSATPHFPYNAANSAGSNMGPSNPQFLSVLNNRMDLLRQKNSMAQPLPKNNPLVPVDLVTASASGLDPEISPLAAYYQIPRIAKVRHLSEKEIQALVNQFIKERTLHLFGEPRINVLELNLALDHIRTSK</sequence>
<dbReference type="GO" id="GO:0005886">
    <property type="term" value="C:plasma membrane"/>
    <property type="evidence" value="ECO:0007669"/>
    <property type="project" value="UniProtKB-SubCell"/>
</dbReference>
<proteinExistence type="inferred from homology"/>
<keyword evidence="1 11" id="KW-0813">Transport</keyword>
<keyword evidence="6 11" id="KW-0067">ATP-binding</keyword>
<keyword evidence="4 11" id="KW-0812">Transmembrane</keyword>
<dbReference type="EMBL" id="UGPB01000001">
    <property type="protein sequence ID" value="STY29946.1"/>
    <property type="molecule type" value="Genomic_DNA"/>
</dbReference>
<keyword evidence="2 11" id="KW-1003">Cell membrane</keyword>
<evidence type="ECO:0000256" key="3">
    <source>
        <dbReference type="ARBA" id="ARBA00022538"/>
    </source>
</evidence>
<comment type="subcellular location">
    <subcellularLocation>
        <location evidence="11">Cell membrane</location>
        <topology evidence="11">Single-pass membrane protein</topology>
    </subcellularLocation>
</comment>
<dbReference type="GO" id="GO:0016787">
    <property type="term" value="F:hydrolase activity"/>
    <property type="evidence" value="ECO:0007669"/>
    <property type="project" value="UniProtKB-KW"/>
</dbReference>
<accession>A0A378LT21</accession>
<comment type="function">
    <text evidence="11">Part of the high-affinity ATP-driven potassium transport (or Kdp) system, which catalyzes the hydrolysis of ATP coupled with the electrogenic transport of potassium into the cytoplasm. This subunit acts as a catalytic chaperone that increases the ATP-binding affinity of the ATP-hydrolyzing subunit KdpB by the formation of a transient KdpB/KdpC/ATP ternary complex.</text>
</comment>
<comment type="subunit">
    <text evidence="11">The system is composed of three essential subunits: KdpA, KdpB and KdpC.</text>
</comment>
<dbReference type="HAMAP" id="MF_00276">
    <property type="entry name" value="KdpC"/>
    <property type="match status" value="1"/>
</dbReference>
<evidence type="ECO:0000313" key="12">
    <source>
        <dbReference type="EMBL" id="STY29946.1"/>
    </source>
</evidence>
<dbReference type="GO" id="GO:0008556">
    <property type="term" value="F:P-type potassium transmembrane transporter activity"/>
    <property type="evidence" value="ECO:0007669"/>
    <property type="project" value="InterPro"/>
</dbReference>
<evidence type="ECO:0000313" key="13">
    <source>
        <dbReference type="Proteomes" id="UP000255297"/>
    </source>
</evidence>
<dbReference type="PANTHER" id="PTHR30042:SF2">
    <property type="entry name" value="POTASSIUM-TRANSPORTING ATPASE KDPC SUBUNIT"/>
    <property type="match status" value="1"/>
</dbReference>
<dbReference type="GO" id="GO:0005524">
    <property type="term" value="F:ATP binding"/>
    <property type="evidence" value="ECO:0007669"/>
    <property type="project" value="UniProtKB-UniRule"/>
</dbReference>
<evidence type="ECO:0000256" key="1">
    <source>
        <dbReference type="ARBA" id="ARBA00022448"/>
    </source>
</evidence>
<dbReference type="AlphaFoldDB" id="A0A378LT21"/>
<dbReference type="Pfam" id="PF02669">
    <property type="entry name" value="KdpC"/>
    <property type="match status" value="1"/>
</dbReference>
<comment type="similarity">
    <text evidence="11">Belongs to the KdpC family.</text>
</comment>
<keyword evidence="7 11" id="KW-0630">Potassium</keyword>
<gene>
    <name evidence="11 12" type="primary">kdpC</name>
    <name evidence="12" type="ORF">NCTC11532_02148</name>
</gene>
<dbReference type="PANTHER" id="PTHR30042">
    <property type="entry name" value="POTASSIUM-TRANSPORTING ATPASE C CHAIN"/>
    <property type="match status" value="1"/>
</dbReference>
<keyword evidence="9 11" id="KW-0406">Ion transport</keyword>
<feature type="transmembrane region" description="Helical" evidence="11">
    <location>
        <begin position="12"/>
        <end position="39"/>
    </location>
</feature>
<dbReference type="NCBIfam" id="NF001454">
    <property type="entry name" value="PRK00315.1"/>
    <property type="match status" value="1"/>
</dbReference>
<keyword evidence="5 11" id="KW-0547">Nucleotide-binding</keyword>
<evidence type="ECO:0000256" key="8">
    <source>
        <dbReference type="ARBA" id="ARBA00022989"/>
    </source>
</evidence>
<keyword evidence="12" id="KW-0378">Hydrolase</keyword>
<keyword evidence="8 11" id="KW-1133">Transmembrane helix</keyword>
<dbReference type="Proteomes" id="UP000255297">
    <property type="component" value="Unassembled WGS sequence"/>
</dbReference>
<dbReference type="NCBIfam" id="TIGR00681">
    <property type="entry name" value="kdpC"/>
    <property type="match status" value="1"/>
</dbReference>
<dbReference type="STRING" id="1122170.GCA_000701265_00339"/>
<reference evidence="12 13" key="1">
    <citation type="submission" date="2018-06" db="EMBL/GenBank/DDBJ databases">
        <authorList>
            <consortium name="Pathogen Informatics"/>
            <person name="Doyle S."/>
        </authorList>
    </citation>
    <scope>NUCLEOTIDE SEQUENCE [LARGE SCALE GENOMIC DNA]</scope>
    <source>
        <strain evidence="12 13">NCTC11532</strain>
    </source>
</reference>
<evidence type="ECO:0000256" key="9">
    <source>
        <dbReference type="ARBA" id="ARBA00023065"/>
    </source>
</evidence>
<evidence type="ECO:0000256" key="11">
    <source>
        <dbReference type="HAMAP-Rule" id="MF_00276"/>
    </source>
</evidence>
<evidence type="ECO:0000256" key="6">
    <source>
        <dbReference type="ARBA" id="ARBA00022840"/>
    </source>
</evidence>
<dbReference type="InterPro" id="IPR003820">
    <property type="entry name" value="KdpC"/>
</dbReference>
<keyword evidence="13" id="KW-1185">Reference proteome</keyword>
<keyword evidence="10 11" id="KW-0472">Membrane</keyword>
<evidence type="ECO:0000256" key="5">
    <source>
        <dbReference type="ARBA" id="ARBA00022741"/>
    </source>
</evidence>
<dbReference type="PIRSF" id="PIRSF001296">
    <property type="entry name" value="K_ATPase_KdpC"/>
    <property type="match status" value="1"/>
</dbReference>
<keyword evidence="3 11" id="KW-0633">Potassium transport</keyword>
<organism evidence="12 13">
    <name type="scientific">Legionella wadsworthii</name>
    <dbReference type="NCBI Taxonomy" id="28088"/>
    <lineage>
        <taxon>Bacteria</taxon>
        <taxon>Pseudomonadati</taxon>
        <taxon>Pseudomonadota</taxon>
        <taxon>Gammaproteobacteria</taxon>
        <taxon>Legionellales</taxon>
        <taxon>Legionellaceae</taxon>
        <taxon>Legionella</taxon>
    </lineage>
</organism>
<name>A0A378LT21_9GAMM</name>
<evidence type="ECO:0000256" key="4">
    <source>
        <dbReference type="ARBA" id="ARBA00022692"/>
    </source>
</evidence>
<evidence type="ECO:0000256" key="10">
    <source>
        <dbReference type="ARBA" id="ARBA00023136"/>
    </source>
</evidence>
<protein>
    <recommendedName>
        <fullName evidence="11">Potassium-transporting ATPase KdpC subunit</fullName>
    </recommendedName>
    <alternativeName>
        <fullName evidence="11">ATP phosphohydrolase [potassium-transporting] C chain</fullName>
    </alternativeName>
    <alternativeName>
        <fullName evidence="11">Potassium-binding and translocating subunit C</fullName>
    </alternativeName>
    <alternativeName>
        <fullName evidence="11">Potassium-translocating ATPase C chain</fullName>
    </alternativeName>
</protein>
<evidence type="ECO:0000256" key="7">
    <source>
        <dbReference type="ARBA" id="ARBA00022958"/>
    </source>
</evidence>
<dbReference type="RefSeq" id="WP_031564590.1">
    <property type="nucleotide sequence ID" value="NZ_CAAAIS010000001.1"/>
</dbReference>